<evidence type="ECO:0000313" key="2">
    <source>
        <dbReference type="Proteomes" id="UP001165122"/>
    </source>
</evidence>
<sequence length="91" mass="10506">MKGAFMPQLYPNIIEEERSVALNEINQYPGMQRCGFLKMLFEFAVYKSLMCKLPAAMGLKKHEHEHHSISIVNSGRFLKLFKYFSTSSTTN</sequence>
<accession>A0A9W6ZXK4</accession>
<protein>
    <submittedName>
        <fullName evidence="1">Uncharacterized protein</fullName>
    </submittedName>
</protein>
<dbReference type="Proteomes" id="UP001165122">
    <property type="component" value="Unassembled WGS sequence"/>
</dbReference>
<organism evidence="1 2">
    <name type="scientific">Triparma laevis f. longispina</name>
    <dbReference type="NCBI Taxonomy" id="1714387"/>
    <lineage>
        <taxon>Eukaryota</taxon>
        <taxon>Sar</taxon>
        <taxon>Stramenopiles</taxon>
        <taxon>Ochrophyta</taxon>
        <taxon>Bolidophyceae</taxon>
        <taxon>Parmales</taxon>
        <taxon>Triparmaceae</taxon>
        <taxon>Triparma</taxon>
    </lineage>
</organism>
<name>A0A9W6ZXK4_9STRA</name>
<proteinExistence type="predicted"/>
<evidence type="ECO:0000313" key="1">
    <source>
        <dbReference type="EMBL" id="GMH58958.1"/>
    </source>
</evidence>
<comment type="caution">
    <text evidence="1">The sequence shown here is derived from an EMBL/GenBank/DDBJ whole genome shotgun (WGS) entry which is preliminary data.</text>
</comment>
<gene>
    <name evidence="1" type="ORF">TrLO_g799</name>
</gene>
<dbReference type="EMBL" id="BRXW01000483">
    <property type="protein sequence ID" value="GMH58958.1"/>
    <property type="molecule type" value="Genomic_DNA"/>
</dbReference>
<dbReference type="AlphaFoldDB" id="A0A9W6ZXK4"/>
<keyword evidence="2" id="KW-1185">Reference proteome</keyword>
<reference evidence="2" key="1">
    <citation type="journal article" date="2023" name="Commun. Biol.">
        <title>Genome analysis of Parmales, the sister group of diatoms, reveals the evolutionary specialization of diatoms from phago-mixotrophs to photoautotrophs.</title>
        <authorList>
            <person name="Ban H."/>
            <person name="Sato S."/>
            <person name="Yoshikawa S."/>
            <person name="Yamada K."/>
            <person name="Nakamura Y."/>
            <person name="Ichinomiya M."/>
            <person name="Sato N."/>
            <person name="Blanc-Mathieu R."/>
            <person name="Endo H."/>
            <person name="Kuwata A."/>
            <person name="Ogata H."/>
        </authorList>
    </citation>
    <scope>NUCLEOTIDE SEQUENCE [LARGE SCALE GENOMIC DNA]</scope>
    <source>
        <strain evidence="2">NIES 3700</strain>
    </source>
</reference>